<gene>
    <name evidence="2" type="ORF">ACFO4N_01980</name>
</gene>
<dbReference type="SUPFAM" id="SSF55729">
    <property type="entry name" value="Acyl-CoA N-acyltransferases (Nat)"/>
    <property type="match status" value="1"/>
</dbReference>
<dbReference type="Pfam" id="PF13302">
    <property type="entry name" value="Acetyltransf_3"/>
    <property type="match status" value="1"/>
</dbReference>
<comment type="caution">
    <text evidence="2">The sequence shown here is derived from an EMBL/GenBank/DDBJ whole genome shotgun (WGS) entry which is preliminary data.</text>
</comment>
<keyword evidence="3" id="KW-1185">Reference proteome</keyword>
<feature type="domain" description="N-acetyltransferase" evidence="1">
    <location>
        <begin position="13"/>
        <end position="173"/>
    </location>
</feature>
<keyword evidence="2" id="KW-0808">Transferase</keyword>
<evidence type="ECO:0000259" key="1">
    <source>
        <dbReference type="PROSITE" id="PS51186"/>
    </source>
</evidence>
<protein>
    <submittedName>
        <fullName evidence="2">GNAT family N-acetyltransferase</fullName>
        <ecNumber evidence="2">2.3.-.-</ecNumber>
    </submittedName>
</protein>
<dbReference type="PROSITE" id="PS51186">
    <property type="entry name" value="GNAT"/>
    <property type="match status" value="1"/>
</dbReference>
<proteinExistence type="predicted"/>
<dbReference type="Proteomes" id="UP001596022">
    <property type="component" value="Unassembled WGS sequence"/>
</dbReference>
<dbReference type="RefSeq" id="WP_376844536.1">
    <property type="nucleotide sequence ID" value="NZ_JBHSFW010000001.1"/>
</dbReference>
<name>A0ABV9GLD1_9BACL</name>
<dbReference type="InterPro" id="IPR051531">
    <property type="entry name" value="N-acetyltransferase"/>
</dbReference>
<dbReference type="Gene3D" id="3.40.630.30">
    <property type="match status" value="1"/>
</dbReference>
<dbReference type="PANTHER" id="PTHR43792:SF9">
    <property type="entry name" value="RIBOSOMAL-PROTEIN-ALANINE ACETYLTRANSFERASE"/>
    <property type="match status" value="1"/>
</dbReference>
<dbReference type="GO" id="GO:0016746">
    <property type="term" value="F:acyltransferase activity"/>
    <property type="evidence" value="ECO:0007669"/>
    <property type="project" value="UniProtKB-KW"/>
</dbReference>
<reference evidence="3" key="1">
    <citation type="journal article" date="2019" name="Int. J. Syst. Evol. Microbiol.">
        <title>The Global Catalogue of Microorganisms (GCM) 10K type strain sequencing project: providing services to taxonomists for standard genome sequencing and annotation.</title>
        <authorList>
            <consortium name="The Broad Institute Genomics Platform"/>
            <consortium name="The Broad Institute Genome Sequencing Center for Infectious Disease"/>
            <person name="Wu L."/>
            <person name="Ma J."/>
        </authorList>
    </citation>
    <scope>NUCLEOTIDE SEQUENCE [LARGE SCALE GENOMIC DNA]</scope>
    <source>
        <strain evidence="3">CGMCC 1.16306</strain>
    </source>
</reference>
<evidence type="ECO:0000313" key="2">
    <source>
        <dbReference type="EMBL" id="MFC4617495.1"/>
    </source>
</evidence>
<evidence type="ECO:0000313" key="3">
    <source>
        <dbReference type="Proteomes" id="UP001596022"/>
    </source>
</evidence>
<dbReference type="PANTHER" id="PTHR43792">
    <property type="entry name" value="GNAT FAMILY, PUTATIVE (AFU_ORTHOLOGUE AFUA_3G00765)-RELATED-RELATED"/>
    <property type="match status" value="1"/>
</dbReference>
<keyword evidence="2" id="KW-0012">Acyltransferase</keyword>
<organism evidence="2 3">
    <name type="scientific">Camelliibacillus cellulosilyticus</name>
    <dbReference type="NCBI Taxonomy" id="2174486"/>
    <lineage>
        <taxon>Bacteria</taxon>
        <taxon>Bacillati</taxon>
        <taxon>Bacillota</taxon>
        <taxon>Bacilli</taxon>
        <taxon>Bacillales</taxon>
        <taxon>Sporolactobacillaceae</taxon>
        <taxon>Camelliibacillus</taxon>
    </lineage>
</organism>
<dbReference type="InterPro" id="IPR000182">
    <property type="entry name" value="GNAT_dom"/>
</dbReference>
<sequence length="182" mass="20641">MDGSFPTFTTERLGFRQLNMSDAADVFRLFSDPETMRFDGGQTMKTYEEAYYFIQAYSVYHPNAPAIRWAVVAKGNGTFLGTSGFHKIDPVNKRAEIGGEILKPYWGQGIATEGMYGLINFGFNRLNFHRLTAMVSPFNKGALALIEKSPFKKEGRLRDWEVWGGKWTDLNVYGLLKSDLNE</sequence>
<accession>A0ABV9GLD1</accession>
<dbReference type="InterPro" id="IPR016181">
    <property type="entry name" value="Acyl_CoA_acyltransferase"/>
</dbReference>
<dbReference type="EC" id="2.3.-.-" evidence="2"/>
<dbReference type="EMBL" id="JBHSFW010000001">
    <property type="protein sequence ID" value="MFC4617495.1"/>
    <property type="molecule type" value="Genomic_DNA"/>
</dbReference>